<keyword evidence="3 16" id="KW-0109">Calcium transport</keyword>
<dbReference type="GO" id="GO:0005388">
    <property type="term" value="F:P-type calcium transporter activity"/>
    <property type="evidence" value="ECO:0007669"/>
    <property type="project" value="UniProtKB-EC"/>
</dbReference>
<feature type="transmembrane region" description="Helical" evidence="16">
    <location>
        <begin position="898"/>
        <end position="916"/>
    </location>
</feature>
<evidence type="ECO:0000259" key="18">
    <source>
        <dbReference type="Pfam" id="PF00689"/>
    </source>
</evidence>
<dbReference type="PANTHER" id="PTHR24093:SF369">
    <property type="entry name" value="CALCIUM-TRANSPORTING ATPASE"/>
    <property type="match status" value="1"/>
</dbReference>
<dbReference type="NCBIfam" id="TIGR01494">
    <property type="entry name" value="ATPase_P-type"/>
    <property type="match status" value="1"/>
</dbReference>
<feature type="transmembrane region" description="Helical" evidence="16">
    <location>
        <begin position="864"/>
        <end position="886"/>
    </location>
</feature>
<dbReference type="AlphaFoldDB" id="A0A9P9BGX1"/>
<evidence type="ECO:0000256" key="13">
    <source>
        <dbReference type="ARBA" id="ARBA00023136"/>
    </source>
</evidence>
<reference evidence="19" key="1">
    <citation type="journal article" date="2021" name="Nat. Commun.">
        <title>Genetic determinants of endophytism in the Arabidopsis root mycobiome.</title>
        <authorList>
            <person name="Mesny F."/>
            <person name="Miyauchi S."/>
            <person name="Thiergart T."/>
            <person name="Pickel B."/>
            <person name="Atanasova L."/>
            <person name="Karlsson M."/>
            <person name="Huettel B."/>
            <person name="Barry K.W."/>
            <person name="Haridas S."/>
            <person name="Chen C."/>
            <person name="Bauer D."/>
            <person name="Andreopoulos W."/>
            <person name="Pangilinan J."/>
            <person name="LaButti K."/>
            <person name="Riley R."/>
            <person name="Lipzen A."/>
            <person name="Clum A."/>
            <person name="Drula E."/>
            <person name="Henrissat B."/>
            <person name="Kohler A."/>
            <person name="Grigoriev I.V."/>
            <person name="Martin F.M."/>
            <person name="Hacquard S."/>
        </authorList>
    </citation>
    <scope>NUCLEOTIDE SEQUENCE</scope>
    <source>
        <strain evidence="19">MPI-CAGE-CH-0230</strain>
    </source>
</reference>
<keyword evidence="10" id="KW-1278">Translocase</keyword>
<feature type="transmembrane region" description="Helical" evidence="16">
    <location>
        <begin position="156"/>
        <end position="174"/>
    </location>
</feature>
<evidence type="ECO:0000256" key="1">
    <source>
        <dbReference type="ARBA" id="ARBA00004127"/>
    </source>
</evidence>
<keyword evidence="11 16" id="KW-1133">Transmembrane helix</keyword>
<sequence>MVHLDPDSQDFIVDMQHPGPAQDVINRKFNSKSLAAINKLGGPSGIDRALRKSNGTDLSPGGCQIDGDMAPPWNRTMGLYEHYQSRPTDRNRLYEDSRVPRKNGGSFLKFLLITCNDKALILLTIAVMISLGIALYQKLTGKHPVADISTTWIESVSIIVAVTVVVLVGAVNDWQKERQFSRDKSVKVTRAGRMIKISALNILEGEILHIKQADVVPVSGLLIQGKDVSCDESQAMGGVDVRKVPTEMVLTEEKAAAEDSFVESGTRVTKGEGTLLCTEMGVHSSYGKTLISLNEDRELTPLQSKLNNIAERIAKLGGTVGLVLFIILLVRFCTKLPQNTATASTKGRELLDILIVVSWLFRGGLPLALTLSFAFATTRMLKKNILVRHLKACEAMGNVTTICSDKTDTLTQNKTAVVAGVVGTQRRFKGFPGAATGKAAQECTPQELASGLAKDTQDLLLKSIALNSTASDGNVNGVYTFIGSKIDKALIMFAREFLAMGSVSEERANVKILQHIPFDSSRMCMDVVTQLEYGKARLYVKGASEIILSKCTQLLKRPDQDISNGPIQACDEDGINRLIEEYCSHSLKTIVLAYRDFESWPPQAARRSEDNKSEALFEDVFKNMCFIGLVGIQDPLRPGVPEAVRECQSAGVVVRMITGDNKLTAGAIAKQCGILHDEGIMMEGTEFRKLDKDQQNEIIPRLHVLARSSPEDKRILVRRLEDLGKTVAVTGYVTNDAPALEPADVGLSMGIAGTDIAKQASSIMLMDDNFTSIVKALKWSRAVKDAVKRFLQFHLTITIVVAVLVFSTAVVSARQQSLFTAVQLLWLKLIMDTLAALALATGPPQKSVLDRSPDRRDSGIISPAMWNMIIGQAIYQLAVTFALYYTATQLAIAEEQEYMQAIVFNTFVWMQIFNLWNNRRSDDKLNIFEGLTRHWFFIGINIILCGGQVLIIFFGGTPFSISTASERRPPQSGLQWSIAPFWVVCRPSAVERHILANYGIKWWHEQVADDVVVWSRSRL</sequence>
<keyword evidence="6 16" id="KW-0547">Nucleotide-binding</keyword>
<dbReference type="InterPro" id="IPR006068">
    <property type="entry name" value="ATPase_P-typ_cation-transptr_C"/>
</dbReference>
<name>A0A9P9BGX1_9PEZI</name>
<comment type="similarity">
    <text evidence="16">Belongs to the cation transport ATPase (P-type) (TC 3.A.3) family.</text>
</comment>
<comment type="function">
    <text evidence="16">Catalyzes the hydrolysis of ATP coupled with the transport of calcium.</text>
</comment>
<dbReference type="InterPro" id="IPR006408">
    <property type="entry name" value="P-type_ATPase_IIB"/>
</dbReference>
<feature type="transmembrane region" description="Helical" evidence="16">
    <location>
        <begin position="119"/>
        <end position="136"/>
    </location>
</feature>
<evidence type="ECO:0000313" key="19">
    <source>
        <dbReference type="EMBL" id="KAH7007947.1"/>
    </source>
</evidence>
<dbReference type="Gene3D" id="3.40.1110.10">
    <property type="entry name" value="Calcium-transporting ATPase, cytoplasmic domain N"/>
    <property type="match status" value="1"/>
</dbReference>
<evidence type="ECO:0000256" key="16">
    <source>
        <dbReference type="RuleBase" id="RU361146"/>
    </source>
</evidence>
<evidence type="ECO:0000256" key="12">
    <source>
        <dbReference type="ARBA" id="ARBA00023065"/>
    </source>
</evidence>
<evidence type="ECO:0000256" key="5">
    <source>
        <dbReference type="ARBA" id="ARBA00022723"/>
    </source>
</evidence>
<dbReference type="Pfam" id="PF00122">
    <property type="entry name" value="E1-E2_ATPase"/>
    <property type="match status" value="1"/>
</dbReference>
<dbReference type="InterPro" id="IPR023299">
    <property type="entry name" value="ATPase_P-typ_cyto_dom_N"/>
</dbReference>
<evidence type="ECO:0000256" key="2">
    <source>
        <dbReference type="ARBA" id="ARBA00022448"/>
    </source>
</evidence>
<dbReference type="Gene3D" id="1.20.1110.10">
    <property type="entry name" value="Calcium-transporting ATPase, transmembrane domain"/>
    <property type="match status" value="1"/>
</dbReference>
<evidence type="ECO:0000256" key="3">
    <source>
        <dbReference type="ARBA" id="ARBA00022568"/>
    </source>
</evidence>
<keyword evidence="4 16" id="KW-0812">Transmembrane</keyword>
<dbReference type="Gene3D" id="3.40.50.1000">
    <property type="entry name" value="HAD superfamily/HAD-like"/>
    <property type="match status" value="1"/>
</dbReference>
<dbReference type="InterPro" id="IPR008250">
    <property type="entry name" value="ATPase_P-typ_transduc_dom_A_sf"/>
</dbReference>
<dbReference type="FunFam" id="3.40.50.1000:FF:000018">
    <property type="entry name" value="Calcium-transporting ATPase"/>
    <property type="match status" value="1"/>
</dbReference>
<keyword evidence="8 16" id="KW-0067">ATP-binding</keyword>
<dbReference type="PRINTS" id="PR00121">
    <property type="entry name" value="NAKATPASE"/>
</dbReference>
<dbReference type="InterPro" id="IPR059000">
    <property type="entry name" value="ATPase_P-type_domA"/>
</dbReference>
<dbReference type="GO" id="GO:0006874">
    <property type="term" value="P:intracellular calcium ion homeostasis"/>
    <property type="evidence" value="ECO:0007669"/>
    <property type="project" value="TreeGrafter"/>
</dbReference>
<dbReference type="Pfam" id="PF00689">
    <property type="entry name" value="Cation_ATPase_C"/>
    <property type="match status" value="1"/>
</dbReference>
<comment type="subcellular location">
    <subcellularLocation>
        <location evidence="1">Endomembrane system</location>
        <topology evidence="1">Multi-pass membrane protein</topology>
    </subcellularLocation>
    <subcellularLocation>
        <location evidence="16">Membrane</location>
        <topology evidence="16">Multi-pass membrane protein</topology>
    </subcellularLocation>
</comment>
<dbReference type="SUPFAM" id="SSF81660">
    <property type="entry name" value="Metal cation-transporting ATPase, ATP-binding domain N"/>
    <property type="match status" value="1"/>
</dbReference>
<evidence type="ECO:0000256" key="11">
    <source>
        <dbReference type="ARBA" id="ARBA00022989"/>
    </source>
</evidence>
<feature type="transmembrane region" description="Helical" evidence="16">
    <location>
        <begin position="353"/>
        <end position="376"/>
    </location>
</feature>
<dbReference type="GO" id="GO:0005524">
    <property type="term" value="F:ATP binding"/>
    <property type="evidence" value="ECO:0007669"/>
    <property type="project" value="UniProtKB-KW"/>
</dbReference>
<feature type="transmembrane region" description="Helical" evidence="16">
    <location>
        <begin position="790"/>
        <end position="813"/>
    </location>
</feature>
<dbReference type="EMBL" id="JAGTJQ010000021">
    <property type="protein sequence ID" value="KAH7007947.1"/>
    <property type="molecule type" value="Genomic_DNA"/>
</dbReference>
<dbReference type="PANTHER" id="PTHR24093">
    <property type="entry name" value="CATION TRANSPORTING ATPASE"/>
    <property type="match status" value="1"/>
</dbReference>
<keyword evidence="5" id="KW-0479">Metal-binding</keyword>
<dbReference type="InterPro" id="IPR023214">
    <property type="entry name" value="HAD_sf"/>
</dbReference>
<dbReference type="InterPro" id="IPR036412">
    <property type="entry name" value="HAD-like_sf"/>
</dbReference>
<dbReference type="SUPFAM" id="SSF81665">
    <property type="entry name" value="Calcium ATPase, transmembrane domain M"/>
    <property type="match status" value="1"/>
</dbReference>
<accession>A0A9P9BGX1</accession>
<proteinExistence type="inferred from homology"/>
<dbReference type="InterPro" id="IPR001757">
    <property type="entry name" value="P_typ_ATPase"/>
</dbReference>
<comment type="function">
    <text evidence="15">This magnesium-dependent enzyme catalyzes the hydrolysis of ATP coupled with the transport of calcium. Transports the calcium to the vacuole and participates in the control of the cytosolic free calcium.</text>
</comment>
<evidence type="ECO:0000256" key="7">
    <source>
        <dbReference type="ARBA" id="ARBA00022837"/>
    </source>
</evidence>
<dbReference type="GeneID" id="70190268"/>
<dbReference type="GO" id="GO:0046872">
    <property type="term" value="F:metal ion binding"/>
    <property type="evidence" value="ECO:0007669"/>
    <property type="project" value="UniProtKB-KW"/>
</dbReference>
<protein>
    <recommendedName>
        <fullName evidence="16">Calcium-transporting ATPase</fullName>
        <ecNumber evidence="16">7.2.2.10</ecNumber>
    </recommendedName>
</protein>
<feature type="domain" description="Cation-transporting P-type ATPase C-terminal" evidence="18">
    <location>
        <begin position="817"/>
        <end position="962"/>
    </location>
</feature>
<keyword evidence="20" id="KW-1185">Reference proteome</keyword>
<dbReference type="RefSeq" id="XP_046003735.1">
    <property type="nucleotide sequence ID" value="XM_046160722.1"/>
</dbReference>
<gene>
    <name evidence="19" type="ORF">B0I36DRAFT_378686</name>
</gene>
<dbReference type="Gene3D" id="2.70.150.10">
    <property type="entry name" value="Calcium-transporting ATPase, cytoplasmic transduction domain A"/>
    <property type="match status" value="1"/>
</dbReference>
<evidence type="ECO:0000256" key="8">
    <source>
        <dbReference type="ARBA" id="ARBA00022840"/>
    </source>
</evidence>
<evidence type="ECO:0000256" key="9">
    <source>
        <dbReference type="ARBA" id="ARBA00022842"/>
    </source>
</evidence>
<evidence type="ECO:0000256" key="15">
    <source>
        <dbReference type="ARBA" id="ARBA00059328"/>
    </source>
</evidence>
<feature type="transmembrane region" description="Helical" evidence="16">
    <location>
        <begin position="936"/>
        <end position="961"/>
    </location>
</feature>
<dbReference type="EC" id="7.2.2.10" evidence="16"/>
<feature type="domain" description="P-type ATPase A" evidence="17">
    <location>
        <begin position="183"/>
        <end position="289"/>
    </location>
</feature>
<dbReference type="GO" id="GO:0005886">
    <property type="term" value="C:plasma membrane"/>
    <property type="evidence" value="ECO:0007669"/>
    <property type="project" value="TreeGrafter"/>
</dbReference>
<dbReference type="Pfam" id="PF13246">
    <property type="entry name" value="Cation_ATPase"/>
    <property type="match status" value="1"/>
</dbReference>
<dbReference type="PRINTS" id="PR00119">
    <property type="entry name" value="CATATPASE"/>
</dbReference>
<comment type="caution">
    <text evidence="19">The sequence shown here is derived from an EMBL/GenBank/DDBJ whole genome shotgun (WGS) entry which is preliminary data.</text>
</comment>
<dbReference type="SUPFAM" id="SSF81653">
    <property type="entry name" value="Calcium ATPase, transduction domain A"/>
    <property type="match status" value="1"/>
</dbReference>
<keyword evidence="7 16" id="KW-0106">Calcium</keyword>
<keyword evidence="13 16" id="KW-0472">Membrane</keyword>
<keyword evidence="9" id="KW-0460">Magnesium</keyword>
<dbReference type="NCBIfam" id="TIGR01517">
    <property type="entry name" value="ATPase-IIB_Ca"/>
    <property type="match status" value="1"/>
</dbReference>
<feature type="transmembrane region" description="Helical" evidence="16">
    <location>
        <begin position="313"/>
        <end position="333"/>
    </location>
</feature>
<dbReference type="Proteomes" id="UP000756346">
    <property type="component" value="Unassembled WGS sequence"/>
</dbReference>
<dbReference type="OrthoDB" id="3352408at2759"/>
<evidence type="ECO:0000256" key="6">
    <source>
        <dbReference type="ARBA" id="ARBA00022741"/>
    </source>
</evidence>
<keyword evidence="2 16" id="KW-0813">Transport</keyword>
<comment type="caution">
    <text evidence="16">Lacks conserved residue(s) required for the propagation of feature annotation.</text>
</comment>
<keyword evidence="12 16" id="KW-0406">Ion transport</keyword>
<comment type="catalytic activity">
    <reaction evidence="14 16">
        <text>Ca(2+)(in) + ATP + H2O = Ca(2+)(out) + ADP + phosphate + H(+)</text>
        <dbReference type="Rhea" id="RHEA:18105"/>
        <dbReference type="ChEBI" id="CHEBI:15377"/>
        <dbReference type="ChEBI" id="CHEBI:15378"/>
        <dbReference type="ChEBI" id="CHEBI:29108"/>
        <dbReference type="ChEBI" id="CHEBI:30616"/>
        <dbReference type="ChEBI" id="CHEBI:43474"/>
        <dbReference type="ChEBI" id="CHEBI:456216"/>
        <dbReference type="EC" id="7.2.2.10"/>
    </reaction>
</comment>
<dbReference type="SUPFAM" id="SSF56784">
    <property type="entry name" value="HAD-like"/>
    <property type="match status" value="1"/>
</dbReference>
<dbReference type="GO" id="GO:0016887">
    <property type="term" value="F:ATP hydrolysis activity"/>
    <property type="evidence" value="ECO:0007669"/>
    <property type="project" value="InterPro"/>
</dbReference>
<evidence type="ECO:0000256" key="10">
    <source>
        <dbReference type="ARBA" id="ARBA00022967"/>
    </source>
</evidence>
<dbReference type="GO" id="GO:0012505">
    <property type="term" value="C:endomembrane system"/>
    <property type="evidence" value="ECO:0007669"/>
    <property type="project" value="UniProtKB-SubCell"/>
</dbReference>
<evidence type="ECO:0000256" key="4">
    <source>
        <dbReference type="ARBA" id="ARBA00022692"/>
    </source>
</evidence>
<feature type="transmembrane region" description="Helical" evidence="16">
    <location>
        <begin position="825"/>
        <end position="843"/>
    </location>
</feature>
<evidence type="ECO:0000256" key="14">
    <source>
        <dbReference type="ARBA" id="ARBA00048694"/>
    </source>
</evidence>
<organism evidence="19 20">
    <name type="scientific">Microdochium trichocladiopsis</name>
    <dbReference type="NCBI Taxonomy" id="1682393"/>
    <lineage>
        <taxon>Eukaryota</taxon>
        <taxon>Fungi</taxon>
        <taxon>Dikarya</taxon>
        <taxon>Ascomycota</taxon>
        <taxon>Pezizomycotina</taxon>
        <taxon>Sordariomycetes</taxon>
        <taxon>Xylariomycetidae</taxon>
        <taxon>Xylariales</taxon>
        <taxon>Microdochiaceae</taxon>
        <taxon>Microdochium</taxon>
    </lineage>
</organism>
<evidence type="ECO:0000259" key="17">
    <source>
        <dbReference type="Pfam" id="PF00122"/>
    </source>
</evidence>
<evidence type="ECO:0000313" key="20">
    <source>
        <dbReference type="Proteomes" id="UP000756346"/>
    </source>
</evidence>
<dbReference type="InterPro" id="IPR023298">
    <property type="entry name" value="ATPase_P-typ_TM_dom_sf"/>
</dbReference>